<dbReference type="EMBL" id="JPLY01000005">
    <property type="protein sequence ID" value="KFC19076.1"/>
    <property type="molecule type" value="Genomic_DNA"/>
</dbReference>
<evidence type="ECO:0000256" key="2">
    <source>
        <dbReference type="SAM" id="SignalP"/>
    </source>
</evidence>
<dbReference type="Proteomes" id="UP000028623">
    <property type="component" value="Unassembled WGS sequence"/>
</dbReference>
<name>A0A085B9D1_9FLAO</name>
<proteinExistence type="predicted"/>
<dbReference type="AlphaFoldDB" id="A0A085B9D1"/>
<keyword evidence="1 2" id="KW-0732">Signal</keyword>
<dbReference type="eggNOG" id="COG0823">
    <property type="taxonomic scope" value="Bacteria"/>
</dbReference>
<gene>
    <name evidence="3" type="ORF">IO89_16305</name>
</gene>
<feature type="chain" id="PRO_5001786723" description="Por secretion system C-terminal sorting domain-containing protein" evidence="2">
    <location>
        <begin position="20"/>
        <end position="664"/>
    </location>
</feature>
<comment type="caution">
    <text evidence="3">The sequence shown here is derived from an EMBL/GenBank/DDBJ whole genome shotgun (WGS) entry which is preliminary data.</text>
</comment>
<evidence type="ECO:0008006" key="5">
    <source>
        <dbReference type="Google" id="ProtNLM"/>
    </source>
</evidence>
<dbReference type="OrthoDB" id="1489153at2"/>
<dbReference type="NCBIfam" id="TIGR04183">
    <property type="entry name" value="Por_Secre_tail"/>
    <property type="match status" value="1"/>
</dbReference>
<reference evidence="3 4" key="1">
    <citation type="submission" date="2014-07" db="EMBL/GenBank/DDBJ databases">
        <title>Epilithonimonas lactis LMG 22401 Genome.</title>
        <authorList>
            <person name="Pipes S.E."/>
            <person name="Stropko S.J."/>
        </authorList>
    </citation>
    <scope>NUCLEOTIDE SEQUENCE [LARGE SCALE GENOMIC DNA]</scope>
    <source>
        <strain evidence="3 4">LMG 24401</strain>
    </source>
</reference>
<dbReference type="STRING" id="421072.SAMN04488097_3432"/>
<feature type="signal peptide" evidence="2">
    <location>
        <begin position="1"/>
        <end position="19"/>
    </location>
</feature>
<accession>A0A085B9D1</accession>
<keyword evidence="4" id="KW-1185">Reference proteome</keyword>
<evidence type="ECO:0000313" key="4">
    <source>
        <dbReference type="Proteomes" id="UP000028623"/>
    </source>
</evidence>
<sequence length="664" mass="74000">MKTKIILFGLSFLSTFHFGQVQTVVVHNNYSNLSSLQMLDNGNLIYDAKDSKSSTQVFSSNYLTGETKQLTDPCTTMSNYNFFAPFTSSAQPDGVFSDGANFYGIVNTYNNCGNSSGFDKKVFKTDGNTLTYTTNTQVALGITEYGGLSHPLKTTDGNPLLIGRSEQLFKINKSDLSFDLLYSASNSISNVDLIFVGSANGIKMFYSNNNYNIYRFNETEKTMVNLVNMKTFYQSAYPSSPNSLFKPTIYKNNTVTNYVENVGVLNGYLYFWVSGNVTGVGNVNVLWKTNGTVEGTTEVKRFAKNNQPVHQEAVSFTNFNGELYFRFNDEIGNTAGLWKTNGTEAGTVLVKKLSNTTTASFVNFMSNIVPFKSQLFFLAKGDNSNYQVWKSDGTTTGTLQAFKVIDMDFANSNSLKEFKVFVEGDKLYFYGSLYRGKEIICSDGTAENTYSLGRNGASPSSVLNNSLMFAKNHIFLSTTFSDKTYLSKLNLSTAKSYILQNVTYSNGQLTIKADDLSKVVRIFFYNINSNVLALPSGTHAVVDNSTITYTLSQQEINYFKDKPFKVAVETESGTYLQKSSENIALTVEDLKSIKPVVYQTEQQIIIETNNLKNEQIVKMFDVSGKLVFNDIFGKTDKITIPKSRFSKGVYILTLNDISMKIIIH</sequence>
<organism evidence="3 4">
    <name type="scientific">Epilithonimonas lactis</name>
    <dbReference type="NCBI Taxonomy" id="421072"/>
    <lineage>
        <taxon>Bacteria</taxon>
        <taxon>Pseudomonadati</taxon>
        <taxon>Bacteroidota</taxon>
        <taxon>Flavobacteriia</taxon>
        <taxon>Flavobacteriales</taxon>
        <taxon>Weeksellaceae</taxon>
        <taxon>Chryseobacterium group</taxon>
        <taxon>Epilithonimonas</taxon>
    </lineage>
</organism>
<dbReference type="InterPro" id="IPR026444">
    <property type="entry name" value="Secre_tail"/>
</dbReference>
<evidence type="ECO:0000256" key="1">
    <source>
        <dbReference type="ARBA" id="ARBA00022729"/>
    </source>
</evidence>
<protein>
    <recommendedName>
        <fullName evidence="5">Por secretion system C-terminal sorting domain-containing protein</fullName>
    </recommendedName>
</protein>
<evidence type="ECO:0000313" key="3">
    <source>
        <dbReference type="EMBL" id="KFC19076.1"/>
    </source>
</evidence>
<dbReference type="RefSeq" id="WP_034978514.1">
    <property type="nucleotide sequence ID" value="NZ_FOFI01000005.1"/>
</dbReference>